<accession>A0A2H3DHN3</accession>
<evidence type="ECO:0000313" key="5">
    <source>
        <dbReference type="Proteomes" id="UP000217790"/>
    </source>
</evidence>
<reference evidence="5" key="1">
    <citation type="journal article" date="2017" name="Nat. Ecol. Evol.">
        <title>Genome expansion and lineage-specific genetic innovations in the forest pathogenic fungi Armillaria.</title>
        <authorList>
            <person name="Sipos G."/>
            <person name="Prasanna A.N."/>
            <person name="Walter M.C."/>
            <person name="O'Connor E."/>
            <person name="Balint B."/>
            <person name="Krizsan K."/>
            <person name="Kiss B."/>
            <person name="Hess J."/>
            <person name="Varga T."/>
            <person name="Slot J."/>
            <person name="Riley R."/>
            <person name="Boka B."/>
            <person name="Rigling D."/>
            <person name="Barry K."/>
            <person name="Lee J."/>
            <person name="Mihaltcheva S."/>
            <person name="LaButti K."/>
            <person name="Lipzen A."/>
            <person name="Waldron R."/>
            <person name="Moloney N.M."/>
            <person name="Sperisen C."/>
            <person name="Kredics L."/>
            <person name="Vagvoelgyi C."/>
            <person name="Patrignani A."/>
            <person name="Fitzpatrick D."/>
            <person name="Nagy I."/>
            <person name="Doyle S."/>
            <person name="Anderson J.B."/>
            <person name="Grigoriev I.V."/>
            <person name="Gueldener U."/>
            <person name="Muensterkoetter M."/>
            <person name="Nagy L.G."/>
        </authorList>
    </citation>
    <scope>NUCLEOTIDE SEQUENCE [LARGE SCALE GENOMIC DNA]</scope>
    <source>
        <strain evidence="5">Ar21-2</strain>
    </source>
</reference>
<dbReference type="PANTHER" id="PTHR42699">
    <property type="match status" value="1"/>
</dbReference>
<dbReference type="Gene3D" id="3.90.1150.10">
    <property type="entry name" value="Aspartate Aminotransferase, domain 1"/>
    <property type="match status" value="1"/>
</dbReference>
<keyword evidence="5" id="KW-1185">Reference proteome</keyword>
<dbReference type="GO" id="GO:0030170">
    <property type="term" value="F:pyridoxal phosphate binding"/>
    <property type="evidence" value="ECO:0007669"/>
    <property type="project" value="InterPro"/>
</dbReference>
<name>A0A2H3DHN3_ARMGA</name>
<dbReference type="Gene3D" id="3.40.640.10">
    <property type="entry name" value="Type I PLP-dependent aspartate aminotransferase-like (Major domain)"/>
    <property type="match status" value="1"/>
</dbReference>
<keyword evidence="4" id="KW-0808">Transferase</keyword>
<dbReference type="OrthoDB" id="10047078at2759"/>
<proteinExistence type="inferred from homology"/>
<dbReference type="Pfam" id="PF01053">
    <property type="entry name" value="Cys_Met_Meta_PP"/>
    <property type="match status" value="1"/>
</dbReference>
<dbReference type="InterPro" id="IPR051750">
    <property type="entry name" value="Trans-sulfuration_enzymes"/>
</dbReference>
<dbReference type="STRING" id="47427.A0A2H3DHN3"/>
<comment type="similarity">
    <text evidence="3">Belongs to the trans-sulfuration enzymes family.</text>
</comment>
<dbReference type="GO" id="GO:0019346">
    <property type="term" value="P:transsulfuration"/>
    <property type="evidence" value="ECO:0007669"/>
    <property type="project" value="InterPro"/>
</dbReference>
<comment type="cofactor">
    <cofactor evidence="1 3">
        <name>pyridoxal 5'-phosphate</name>
        <dbReference type="ChEBI" id="CHEBI:597326"/>
    </cofactor>
</comment>
<evidence type="ECO:0000256" key="2">
    <source>
        <dbReference type="ARBA" id="ARBA00022898"/>
    </source>
</evidence>
<dbReference type="InterPro" id="IPR015422">
    <property type="entry name" value="PyrdxlP-dep_Trfase_small"/>
</dbReference>
<dbReference type="InParanoid" id="A0A2H3DHN3"/>
<dbReference type="AlphaFoldDB" id="A0A2H3DHN3"/>
<dbReference type="InterPro" id="IPR015421">
    <property type="entry name" value="PyrdxlP-dep_Trfase_major"/>
</dbReference>
<dbReference type="EMBL" id="KZ293653">
    <property type="protein sequence ID" value="PBK94731.1"/>
    <property type="molecule type" value="Genomic_DNA"/>
</dbReference>
<protein>
    <submittedName>
        <fullName evidence="4">PLP-dependent transferase</fullName>
    </submittedName>
</protein>
<keyword evidence="2 3" id="KW-0663">Pyridoxal phosphate</keyword>
<evidence type="ECO:0000256" key="1">
    <source>
        <dbReference type="ARBA" id="ARBA00001933"/>
    </source>
</evidence>
<organism evidence="4 5">
    <name type="scientific">Armillaria gallica</name>
    <name type="common">Bulbous honey fungus</name>
    <name type="synonym">Armillaria bulbosa</name>
    <dbReference type="NCBI Taxonomy" id="47427"/>
    <lineage>
        <taxon>Eukaryota</taxon>
        <taxon>Fungi</taxon>
        <taxon>Dikarya</taxon>
        <taxon>Basidiomycota</taxon>
        <taxon>Agaricomycotina</taxon>
        <taxon>Agaricomycetes</taxon>
        <taxon>Agaricomycetidae</taxon>
        <taxon>Agaricales</taxon>
        <taxon>Marasmiineae</taxon>
        <taxon>Physalacriaceae</taxon>
        <taxon>Armillaria</taxon>
    </lineage>
</organism>
<dbReference type="PANTHER" id="PTHR42699:SF1">
    <property type="entry name" value="CYSTATHIONINE GAMMA-SYNTHASE-RELATED"/>
    <property type="match status" value="1"/>
</dbReference>
<dbReference type="OMA" id="QPYVQTV"/>
<gene>
    <name evidence="4" type="ORF">ARMGADRAFT_65029</name>
</gene>
<dbReference type="SUPFAM" id="SSF53383">
    <property type="entry name" value="PLP-dependent transferases"/>
    <property type="match status" value="1"/>
</dbReference>
<evidence type="ECO:0000256" key="3">
    <source>
        <dbReference type="RuleBase" id="RU362118"/>
    </source>
</evidence>
<dbReference type="Proteomes" id="UP000217790">
    <property type="component" value="Unassembled WGS sequence"/>
</dbReference>
<sequence length="576" mass="64077">MNTDASPLTGGEVPLGAAVPPDCPHALLCSIPTWTDLIEYMDRKEWVVKTLKTAYPRMKLHTFVKQLGKVCSHIHGEEDEECLLFPSYKSAEYCRAYVREHADNAAPPRIVPFTLPVKDDAAISLLLPDGVPELFAVLFPPSLLAQAMSFWAYTGTGISTRLAEQCLSTLPVNLINTSSMTMPLAPCSWRNSEFYKVHRPLESGAEAKSVIRRLFSGIINDGPENIRGVPYVSPDDVYLYSTGMNAIWNVHLMLLHTQSKETKCAVLNFLYSHTHDVLENWGAGYHFVSNGSIDDLETLLALEHARNPSQPPISALYFDFPANPLLRSPDVPRLRKLADQYGFPLIVDETVGNFLNIQMLPYADIVTCSLTKVFSGLANVMGGTFLLNPASKHYPAFKAYMDANFEDTYFGEDAVCIEANSRDMKRRVRMIDRNAEAIADFCYEDSLKGGSVIKQVLYPKYQMREEYERCWSKATDKPGYGGLLTLSFISNAAAMAFFDALPCYKAVTLGTVFTLAVPFAEAGFHDKLEWAQENGIDYASVRFSIGMEDLTSLRDGFKVALTKAAAQHRLSRGDLS</sequence>
<dbReference type="InterPro" id="IPR000277">
    <property type="entry name" value="Cys/Met-Metab_PyrdxlP-dep_enz"/>
</dbReference>
<dbReference type="InterPro" id="IPR015424">
    <property type="entry name" value="PyrdxlP-dep_Trfase"/>
</dbReference>
<dbReference type="GO" id="GO:0003962">
    <property type="term" value="F:cystathionine gamma-synthase activity"/>
    <property type="evidence" value="ECO:0007669"/>
    <property type="project" value="TreeGrafter"/>
</dbReference>
<evidence type="ECO:0000313" key="4">
    <source>
        <dbReference type="EMBL" id="PBK94731.1"/>
    </source>
</evidence>